<organism evidence="2 3">
    <name type="scientific">Natranaeroarchaeum aerophilus</name>
    <dbReference type="NCBI Taxonomy" id="2917711"/>
    <lineage>
        <taxon>Archaea</taxon>
        <taxon>Methanobacteriati</taxon>
        <taxon>Methanobacteriota</taxon>
        <taxon>Stenosarchaea group</taxon>
        <taxon>Halobacteria</taxon>
        <taxon>Halobacteriales</taxon>
        <taxon>Natronoarchaeaceae</taxon>
        <taxon>Natranaeroarchaeum</taxon>
    </lineage>
</organism>
<keyword evidence="1" id="KW-0812">Transmembrane</keyword>
<evidence type="ECO:0000313" key="3">
    <source>
        <dbReference type="Proteomes" id="UP001202674"/>
    </source>
</evidence>
<gene>
    <name evidence="2" type="ORF">AArcSt11_13760</name>
</gene>
<proteinExistence type="predicted"/>
<keyword evidence="1" id="KW-1133">Transmembrane helix</keyword>
<comment type="caution">
    <text evidence="2">The sequence shown here is derived from an EMBL/GenBank/DDBJ whole genome shotgun (WGS) entry which is preliminary data.</text>
</comment>
<evidence type="ECO:0000256" key="1">
    <source>
        <dbReference type="SAM" id="Phobius"/>
    </source>
</evidence>
<sequence length="194" mass="21800">MSDLPDWIDDRVDHDLNNKLTQRHVVETMVDSERPFFSARQLQARVKPDVGKATVRNRLNELQELDVVATEVYPESITLYYIDHEVTDWPLSPEGERALLSESPLDRLSTRGFLTLQDTAGIRTLVLAGFQLTLVLLALGAVLTVLGVDTVTESDMALWDSAFDLLGLCLLLLVLERVARSLRSRFGSLNILPR</sequence>
<evidence type="ECO:0000313" key="2">
    <source>
        <dbReference type="EMBL" id="MCL9814720.1"/>
    </source>
</evidence>
<protein>
    <submittedName>
        <fullName evidence="2">Uncharacterized protein</fullName>
    </submittedName>
</protein>
<keyword evidence="1" id="KW-0472">Membrane</keyword>
<reference evidence="2 3" key="1">
    <citation type="journal article" date="2022" name="Syst. Appl. Microbiol.">
        <title>Natronocalculus amylovorans gen. nov., sp. nov., and Natranaeroarchaeum aerophilus sp. nov., dominant culturable amylolytic natronoarchaea from hypersaline soda lakes in southwestern Siberia.</title>
        <authorList>
            <person name="Sorokin D.Y."/>
            <person name="Elcheninov A.G."/>
            <person name="Khizhniak T.V."/>
            <person name="Koenen M."/>
            <person name="Bale N.J."/>
            <person name="Damste J.S.S."/>
            <person name="Kublanov I.V."/>
        </authorList>
    </citation>
    <scope>NUCLEOTIDE SEQUENCE [LARGE SCALE GENOMIC DNA]</scope>
    <source>
        <strain evidence="2 3">AArc-St1-1</strain>
    </source>
</reference>
<feature type="transmembrane region" description="Helical" evidence="1">
    <location>
        <begin position="158"/>
        <end position="175"/>
    </location>
</feature>
<dbReference type="AlphaFoldDB" id="A0AAE3K6S7"/>
<accession>A0AAE3K6S7</accession>
<name>A0AAE3K6S7_9EURY</name>
<keyword evidence="3" id="KW-1185">Reference proteome</keyword>
<feature type="transmembrane region" description="Helical" evidence="1">
    <location>
        <begin position="125"/>
        <end position="146"/>
    </location>
</feature>
<dbReference type="Proteomes" id="UP001202674">
    <property type="component" value="Unassembled WGS sequence"/>
</dbReference>
<dbReference type="EMBL" id="JAKRVY010000008">
    <property type="protein sequence ID" value="MCL9814720.1"/>
    <property type="molecule type" value="Genomic_DNA"/>
</dbReference>
<dbReference type="RefSeq" id="WP_250597908.1">
    <property type="nucleotide sequence ID" value="NZ_JAKRVY010000008.1"/>
</dbReference>